<dbReference type="Proteomes" id="UP000321393">
    <property type="component" value="Unassembled WGS sequence"/>
</dbReference>
<comment type="caution">
    <text evidence="2">The sequence shown here is derived from an EMBL/GenBank/DDBJ whole genome shotgun (WGS) entry which is preliminary data.</text>
</comment>
<dbReference type="EMBL" id="SSTE01001190">
    <property type="protein sequence ID" value="KAA0065727.1"/>
    <property type="molecule type" value="Genomic_DNA"/>
</dbReference>
<accession>A0A5D3CPD0</accession>
<evidence type="ECO:0000313" key="2">
    <source>
        <dbReference type="EMBL" id="TYK13753.1"/>
    </source>
</evidence>
<dbReference type="Proteomes" id="UP000321947">
    <property type="component" value="Unassembled WGS sequence"/>
</dbReference>
<name>A0A5D3CPD0_CUCMM</name>
<proteinExistence type="predicted"/>
<protein>
    <submittedName>
        <fullName evidence="2">Ty3-gypsy retrotransposon protein</fullName>
    </submittedName>
</protein>
<evidence type="ECO:0000313" key="3">
    <source>
        <dbReference type="Proteomes" id="UP000321393"/>
    </source>
</evidence>
<evidence type="ECO:0000313" key="4">
    <source>
        <dbReference type="Proteomes" id="UP000321947"/>
    </source>
</evidence>
<sequence length="167" mass="18866">MALRKVAFKATVTNDTYTRLIAQSHSKRSMHEQEQSSVLIKKNWEQLIESSKSGIIIRENHLFNNCKSASDLLEKESPLEVVSVTMADVIVEAAMAEIERKIKFLMKAVEERDHEIAALKDQMQTCETTESIQTLVVKTGDKGKNVVQENQPQQKSVSVAFFSVQQL</sequence>
<organism evidence="2 4">
    <name type="scientific">Cucumis melo var. makuwa</name>
    <name type="common">Oriental melon</name>
    <dbReference type="NCBI Taxonomy" id="1194695"/>
    <lineage>
        <taxon>Eukaryota</taxon>
        <taxon>Viridiplantae</taxon>
        <taxon>Streptophyta</taxon>
        <taxon>Embryophyta</taxon>
        <taxon>Tracheophyta</taxon>
        <taxon>Spermatophyta</taxon>
        <taxon>Magnoliopsida</taxon>
        <taxon>eudicotyledons</taxon>
        <taxon>Gunneridae</taxon>
        <taxon>Pentapetalae</taxon>
        <taxon>rosids</taxon>
        <taxon>fabids</taxon>
        <taxon>Cucurbitales</taxon>
        <taxon>Cucurbitaceae</taxon>
        <taxon>Benincaseae</taxon>
        <taxon>Cucumis</taxon>
    </lineage>
</organism>
<dbReference type="AlphaFoldDB" id="A0A5D3CPD0"/>
<evidence type="ECO:0000313" key="1">
    <source>
        <dbReference type="EMBL" id="KAA0065727.1"/>
    </source>
</evidence>
<reference evidence="3 4" key="1">
    <citation type="submission" date="2019-08" db="EMBL/GenBank/DDBJ databases">
        <title>Draft genome sequences of two oriental melons (Cucumis melo L. var makuwa).</title>
        <authorList>
            <person name="Kwon S.-Y."/>
        </authorList>
    </citation>
    <scope>NUCLEOTIDE SEQUENCE [LARGE SCALE GENOMIC DNA]</scope>
    <source>
        <strain evidence="4">cv. Chang Bougi</strain>
        <strain evidence="3">cv. SW 3</strain>
        <tissue evidence="2">Leaf</tissue>
    </source>
</reference>
<dbReference type="EMBL" id="SSTD01009754">
    <property type="protein sequence ID" value="TYK13753.1"/>
    <property type="molecule type" value="Genomic_DNA"/>
</dbReference>
<gene>
    <name evidence="2" type="ORF">E5676_scaffold488G00110</name>
    <name evidence="1" type="ORF">E6C27_scaffold37G00140</name>
</gene>